<dbReference type="RefSeq" id="WP_080062661.1">
    <property type="nucleotide sequence ID" value="NZ_MZGX01000001.1"/>
</dbReference>
<dbReference type="EMBL" id="MZGX01000001">
    <property type="protein sequence ID" value="OPX46343.1"/>
    <property type="molecule type" value="Genomic_DNA"/>
</dbReference>
<name>A0A1V4SRD1_RUMHU</name>
<protein>
    <submittedName>
        <fullName evidence="1">Uncharacterized protein</fullName>
    </submittedName>
</protein>
<keyword evidence="2" id="KW-1185">Reference proteome</keyword>
<proteinExistence type="predicted"/>
<comment type="caution">
    <text evidence="1">The sequence shown here is derived from an EMBL/GenBank/DDBJ whole genome shotgun (WGS) entry which is preliminary data.</text>
</comment>
<organism evidence="1 2">
    <name type="scientific">Ruminiclostridium hungatei</name>
    <name type="common">Clostridium hungatei</name>
    <dbReference type="NCBI Taxonomy" id="48256"/>
    <lineage>
        <taxon>Bacteria</taxon>
        <taxon>Bacillati</taxon>
        <taxon>Bacillota</taxon>
        <taxon>Clostridia</taxon>
        <taxon>Eubacteriales</taxon>
        <taxon>Oscillospiraceae</taxon>
        <taxon>Ruminiclostridium</taxon>
    </lineage>
</organism>
<evidence type="ECO:0000313" key="2">
    <source>
        <dbReference type="Proteomes" id="UP000191554"/>
    </source>
</evidence>
<accession>A0A1V4SRD1</accession>
<reference evidence="1 2" key="1">
    <citation type="submission" date="2017-03" db="EMBL/GenBank/DDBJ databases">
        <title>Genome sequence of Clostridium hungatei DSM 14427.</title>
        <authorList>
            <person name="Poehlein A."/>
            <person name="Daniel R."/>
        </authorList>
    </citation>
    <scope>NUCLEOTIDE SEQUENCE [LARGE SCALE GENOMIC DNA]</scope>
    <source>
        <strain evidence="1 2">DSM 14427</strain>
    </source>
</reference>
<dbReference type="Proteomes" id="UP000191554">
    <property type="component" value="Unassembled WGS sequence"/>
</dbReference>
<dbReference type="STRING" id="48256.CLHUN_01590"/>
<dbReference type="AlphaFoldDB" id="A0A1V4SRD1"/>
<gene>
    <name evidence="1" type="ORF">CLHUN_01590</name>
</gene>
<sequence>MNKLSALHLAYSIITDRRNENRYCMSQIRNKETLQIEATYHDAVKVIEELREKERQKENAQ</sequence>
<evidence type="ECO:0000313" key="1">
    <source>
        <dbReference type="EMBL" id="OPX46343.1"/>
    </source>
</evidence>